<feature type="compositionally biased region" description="Basic and acidic residues" evidence="1">
    <location>
        <begin position="1"/>
        <end position="10"/>
    </location>
</feature>
<keyword evidence="3" id="KW-1185">Reference proteome</keyword>
<feature type="region of interest" description="Disordered" evidence="1">
    <location>
        <begin position="1"/>
        <end position="139"/>
    </location>
</feature>
<accession>A0A671FSE4</accession>
<name>A0A671FSE4_RHIFE</name>
<feature type="compositionally biased region" description="Basic and acidic residues" evidence="1">
    <location>
        <begin position="60"/>
        <end position="81"/>
    </location>
</feature>
<dbReference type="OMA" id="VDINKML"/>
<dbReference type="PANTHER" id="PTHR37867:SF1">
    <property type="entry name" value="CHROMOSOME 16 OPEN READING FRAME 86"/>
    <property type="match status" value="1"/>
</dbReference>
<reference evidence="2" key="4">
    <citation type="submission" date="2025-08" db="UniProtKB">
        <authorList>
            <consortium name="Ensembl"/>
        </authorList>
    </citation>
    <scope>IDENTIFICATION</scope>
</reference>
<feature type="compositionally biased region" description="Low complexity" evidence="1">
    <location>
        <begin position="260"/>
        <end position="271"/>
    </location>
</feature>
<proteinExistence type="predicted"/>
<feature type="compositionally biased region" description="Basic residues" evidence="1">
    <location>
        <begin position="125"/>
        <end position="135"/>
    </location>
</feature>
<reference evidence="3" key="3">
    <citation type="submission" date="2018-12" db="EMBL/GenBank/DDBJ databases">
        <title>G10K-VGP greater horseshoe bat female genome, primary haplotype.</title>
        <authorList>
            <person name="Teeling E."/>
            <person name="Myers G."/>
            <person name="Vernes S."/>
            <person name="Pippel M."/>
            <person name="Winkler S."/>
            <person name="Fedrigo O."/>
            <person name="Rhie A."/>
            <person name="Koren S."/>
            <person name="Phillippy A."/>
            <person name="Lewin H."/>
            <person name="Damas J."/>
            <person name="Howe K."/>
            <person name="Mountcastle J."/>
            <person name="Jarvis E.D."/>
        </authorList>
    </citation>
    <scope>NUCLEOTIDE SEQUENCE [LARGE SCALE GENOMIC DNA]</scope>
</reference>
<organism evidence="2 3">
    <name type="scientific">Rhinolophus ferrumequinum</name>
    <name type="common">Greater horseshoe bat</name>
    <dbReference type="NCBI Taxonomy" id="59479"/>
    <lineage>
        <taxon>Eukaryota</taxon>
        <taxon>Metazoa</taxon>
        <taxon>Chordata</taxon>
        <taxon>Craniata</taxon>
        <taxon>Vertebrata</taxon>
        <taxon>Euteleostomi</taxon>
        <taxon>Mammalia</taxon>
        <taxon>Eutheria</taxon>
        <taxon>Laurasiatheria</taxon>
        <taxon>Chiroptera</taxon>
        <taxon>Yinpterochiroptera</taxon>
        <taxon>Rhinolophoidea</taxon>
        <taxon>Rhinolophidae</taxon>
        <taxon>Rhinolophinae</taxon>
        <taxon>Rhinolophus</taxon>
    </lineage>
</organism>
<dbReference type="GeneTree" id="ENSGT00390000011138"/>
<feature type="region of interest" description="Disordered" evidence="1">
    <location>
        <begin position="252"/>
        <end position="279"/>
    </location>
</feature>
<dbReference type="InterPro" id="IPR031516">
    <property type="entry name" value="DUF4691"/>
</dbReference>
<dbReference type="AlphaFoldDB" id="A0A671FSE4"/>
<protein>
    <submittedName>
        <fullName evidence="2">Chromosome 16 open reading frame 86</fullName>
    </submittedName>
</protein>
<reference evidence="2" key="5">
    <citation type="submission" date="2025-09" db="UniProtKB">
        <authorList>
            <consortium name="Ensembl"/>
        </authorList>
    </citation>
    <scope>IDENTIFICATION</scope>
</reference>
<dbReference type="Ensembl" id="ENSRFET00010028946.1">
    <property type="protein sequence ID" value="ENSRFEP00010026639.1"/>
    <property type="gene ID" value="ENSRFEG00010017691.1"/>
</dbReference>
<dbReference type="FunCoup" id="A0A671FSE4">
    <property type="interactions" value="30"/>
</dbReference>
<reference evidence="2 3" key="1">
    <citation type="journal article" date="2015" name="Annu Rev Anim Biosci">
        <title>The Genome 10K Project: a way forward.</title>
        <authorList>
            <person name="Koepfli K.P."/>
            <person name="Paten B."/>
            <person name="O'Brien S.J."/>
            <person name="Koepfli K.P."/>
            <person name="Paten B."/>
            <person name="Antunes A."/>
            <person name="Belov K."/>
            <person name="Bustamante C."/>
            <person name="Castoe T.A."/>
            <person name="Clawson H."/>
            <person name="Crawford A.J."/>
            <person name="Diekhans M."/>
            <person name="Distel D."/>
            <person name="Durbin R."/>
            <person name="Earl D."/>
            <person name="Fujita M.K."/>
            <person name="Gamble T."/>
            <person name="Georges A."/>
            <person name="Gemmell N."/>
            <person name="Gilbert M.T."/>
            <person name="Graves J.M."/>
            <person name="Green R.E."/>
            <person name="Hickey G."/>
            <person name="Jarvis E.D."/>
            <person name="Johnson W."/>
            <person name="Komissarov A."/>
            <person name="Korf I."/>
            <person name="Kuhn R."/>
            <person name="Larkin D.M."/>
            <person name="Lewin H."/>
            <person name="Lopez J.V."/>
            <person name="Ma J."/>
            <person name="Marques-Bonet T."/>
            <person name="Miller W."/>
            <person name="Murphy R."/>
            <person name="Pevzner P."/>
            <person name="Shapiro B."/>
            <person name="Steiner C."/>
            <person name="Tamazian G."/>
            <person name="Venkatesh B."/>
            <person name="Wang J."/>
            <person name="Wayne R."/>
            <person name="Wiley E."/>
            <person name="Yang H."/>
            <person name="Zhang G."/>
            <person name="Haussler D."/>
            <person name="Ryder O."/>
            <person name="O'Brien S.J."/>
        </authorList>
    </citation>
    <scope>NUCLEOTIDE SEQUENCE</scope>
</reference>
<dbReference type="Pfam" id="PF15762">
    <property type="entry name" value="DUF4691"/>
    <property type="match status" value="1"/>
</dbReference>
<dbReference type="PANTHER" id="PTHR37867">
    <property type="entry name" value="CHROMOSOME 16 OPEN READING FRAME 86"/>
    <property type="match status" value="1"/>
</dbReference>
<dbReference type="InParanoid" id="A0A671FSE4"/>
<evidence type="ECO:0000256" key="1">
    <source>
        <dbReference type="SAM" id="MobiDB-lite"/>
    </source>
</evidence>
<evidence type="ECO:0000313" key="2">
    <source>
        <dbReference type="Ensembl" id="ENSRFEP00010026639.1"/>
    </source>
</evidence>
<gene>
    <name evidence="2" type="primary">C16orf86</name>
</gene>
<reference evidence="2 3" key="2">
    <citation type="journal article" date="2018" name="Annu Rev Anim Biosci">
        <title>Bat Biology, Genomes, and the Bat1K Project: To Generate Chromosome-Level Genomes for All Living Bat Species.</title>
        <authorList>
            <person name="Teeling E.C."/>
            <person name="Vernes S.C."/>
            <person name="Davalos L.M."/>
            <person name="Ray D.A."/>
            <person name="Gilbert M.T.P."/>
            <person name="Myers E."/>
        </authorList>
    </citation>
    <scope>NUCLEOTIDE SEQUENCE</scope>
</reference>
<sequence>MASAGAERRPGAQKGTTEGPVQLAEAPGGGCLAPVHEASGTLGEDKCPTGPVSEPELQEEPFKLEEERLKPEVEALEERSPRPTASIVRSSHGLKRKAEAELPQGPPQQREDPEGGRSEPSPTAKQHKKAKKRKSPGAPVLPAVASIVSAPSETLGLEPPVLPWILAGKVQRLRPLYQYINYCNPELNQAGEGDREAEAEVEPEWELTLVPEEAGVEQLPALLPVAGELGSGLTVPCPTMSVPPIHAMVPLGEEAGEEPGGLPSLGVSSSPKAEVDKSTQVDIDKMLSVCAAPLVPPLSPQYK</sequence>
<dbReference type="Proteomes" id="UP000472240">
    <property type="component" value="Chromosome 15"/>
</dbReference>
<evidence type="ECO:0000313" key="3">
    <source>
        <dbReference type="Proteomes" id="UP000472240"/>
    </source>
</evidence>